<keyword evidence="2" id="KW-0456">Lyase</keyword>
<dbReference type="GO" id="GO:0030570">
    <property type="term" value="F:pectate lyase activity"/>
    <property type="evidence" value="ECO:0007669"/>
    <property type="project" value="UniProtKB-EC"/>
</dbReference>
<evidence type="ECO:0000256" key="1">
    <source>
        <dbReference type="SAM" id="SignalP"/>
    </source>
</evidence>
<dbReference type="Gene3D" id="1.50.10.20">
    <property type="match status" value="1"/>
</dbReference>
<keyword evidence="1" id="KW-0732">Signal</keyword>
<dbReference type="Gene3D" id="2.60.40.10">
    <property type="entry name" value="Immunoglobulins"/>
    <property type="match status" value="1"/>
</dbReference>
<reference evidence="3" key="1">
    <citation type="journal article" date="2019" name="Int. J. Syst. Evol. Microbiol.">
        <title>The Global Catalogue of Microorganisms (GCM) 10K type strain sequencing project: providing services to taxonomists for standard genome sequencing and annotation.</title>
        <authorList>
            <consortium name="The Broad Institute Genomics Platform"/>
            <consortium name="The Broad Institute Genome Sequencing Center for Infectious Disease"/>
            <person name="Wu L."/>
            <person name="Ma J."/>
        </authorList>
    </citation>
    <scope>NUCLEOTIDE SEQUENCE [LARGE SCALE GENOMIC DNA]</scope>
    <source>
        <strain evidence="3">CCUG 53270</strain>
    </source>
</reference>
<dbReference type="RefSeq" id="WP_345589325.1">
    <property type="nucleotide sequence ID" value="NZ_BAABJG010000015.1"/>
</dbReference>
<dbReference type="Pfam" id="PF09492">
    <property type="entry name" value="Pec_lyase"/>
    <property type="match status" value="1"/>
</dbReference>
<evidence type="ECO:0000313" key="2">
    <source>
        <dbReference type="EMBL" id="MFD1223075.1"/>
    </source>
</evidence>
<dbReference type="EC" id="4.2.2.2" evidence="2"/>
<feature type="chain" id="PRO_5046833242" evidence="1">
    <location>
        <begin position="29"/>
        <end position="582"/>
    </location>
</feature>
<gene>
    <name evidence="2" type="primary">pelA</name>
    <name evidence="2" type="ORF">ACFQ4B_23425</name>
</gene>
<name>A0ABW3UTX4_9BACL</name>
<sequence length="582" mass="63905">MVSISKSKRVLLTTMCSLGMLMLSFQPAGTGSAALAAEAPKIVKAEAIAPTKVKVTLSGKLSSFNAADLELQGPMGDWYSLNPNFSKAFTIMNASEATDSEGRTTVVLETKEAMNPDATITRPAKENPKSVPFQKAAYYTGDAEKDIRQADNLLTWQTAEGGWYKYSISDKYGRAWDGQEGKSDWRTKDGKDIGTIDNNATTNEILFLSVMYKQTGDVRYKEAVDRGLKFLLTMQYPNGGWPQVYPARGNYSDYVTFNDNAMMRVMNVLTMAKKREYPFNTDIVSDDTATKLQESLDRGLDYILKSQIAVNGILTAWCAQHDPVTYEPREARAYEHPSISGSESVEIVKYLMALPNQTPEVKKSIESALAWFDANKLSGIKYVSGDKNNVYFVPDPASTSWYRFYEIGTNLPIFSGRDGVIKHNILEIEAERRNGYSWGGSWPLNLLKIANSVGYFENRVYVKVIGSSSKTADGQSLNIGDMKRVEDAIAPVISLQPVGKKTGNHYNIGTKPWILSGTINERADVQVNGIRAQVGDNLGFTSAPVELRPGMNDITITAVDAAGNSAVPVTLQAVPTNGTVKP</sequence>
<accession>A0ABW3UTX4</accession>
<protein>
    <submittedName>
        <fullName evidence="2">Pectate lyase</fullName>
        <ecNumber evidence="2">4.2.2.2</ecNumber>
    </submittedName>
</protein>
<comment type="caution">
    <text evidence="2">The sequence shown here is derived from an EMBL/GenBank/DDBJ whole genome shotgun (WGS) entry which is preliminary data.</text>
</comment>
<dbReference type="InterPro" id="IPR012669">
    <property type="entry name" value="Pectate_lyase"/>
</dbReference>
<feature type="signal peptide" evidence="1">
    <location>
        <begin position="1"/>
        <end position="28"/>
    </location>
</feature>
<dbReference type="EMBL" id="JBHTLU010000031">
    <property type="protein sequence ID" value="MFD1223075.1"/>
    <property type="molecule type" value="Genomic_DNA"/>
</dbReference>
<evidence type="ECO:0000313" key="3">
    <source>
        <dbReference type="Proteomes" id="UP001597180"/>
    </source>
</evidence>
<keyword evidence="3" id="KW-1185">Reference proteome</keyword>
<organism evidence="2 3">
    <name type="scientific">Paenibacillus vulneris</name>
    <dbReference type="NCBI Taxonomy" id="1133364"/>
    <lineage>
        <taxon>Bacteria</taxon>
        <taxon>Bacillati</taxon>
        <taxon>Bacillota</taxon>
        <taxon>Bacilli</taxon>
        <taxon>Bacillales</taxon>
        <taxon>Paenibacillaceae</taxon>
        <taxon>Paenibacillus</taxon>
    </lineage>
</organism>
<dbReference type="Proteomes" id="UP001597180">
    <property type="component" value="Unassembled WGS sequence"/>
</dbReference>
<proteinExistence type="predicted"/>
<dbReference type="InterPro" id="IPR013783">
    <property type="entry name" value="Ig-like_fold"/>
</dbReference>
<dbReference type="SUPFAM" id="SSF81853">
    <property type="entry name" value="Family 10 polysaccharide lyase"/>
    <property type="match status" value="1"/>
</dbReference>
<dbReference type="NCBIfam" id="TIGR02474">
    <property type="entry name" value="pec_lyase"/>
    <property type="match status" value="1"/>
</dbReference>